<feature type="region of interest" description="Disordered" evidence="1">
    <location>
        <begin position="1"/>
        <end position="46"/>
    </location>
</feature>
<feature type="region of interest" description="Disordered" evidence="1">
    <location>
        <begin position="245"/>
        <end position="272"/>
    </location>
</feature>
<organism evidence="3 4">
    <name type="scientific">Cryoendolithus antarcticus</name>
    <dbReference type="NCBI Taxonomy" id="1507870"/>
    <lineage>
        <taxon>Eukaryota</taxon>
        <taxon>Fungi</taxon>
        <taxon>Dikarya</taxon>
        <taxon>Ascomycota</taxon>
        <taxon>Pezizomycotina</taxon>
        <taxon>Dothideomycetes</taxon>
        <taxon>Dothideomycetidae</taxon>
        <taxon>Cladosporiales</taxon>
        <taxon>Cladosporiaceae</taxon>
        <taxon>Cryoendolithus</taxon>
    </lineage>
</organism>
<feature type="compositionally biased region" description="Basic and acidic residues" evidence="1">
    <location>
        <begin position="13"/>
        <end position="24"/>
    </location>
</feature>
<feature type="region of interest" description="Disordered" evidence="1">
    <location>
        <begin position="65"/>
        <end position="172"/>
    </location>
</feature>
<evidence type="ECO:0000256" key="1">
    <source>
        <dbReference type="SAM" id="MobiDB-lite"/>
    </source>
</evidence>
<dbReference type="InterPro" id="IPR000073">
    <property type="entry name" value="AB_hydrolase_1"/>
</dbReference>
<accession>A0A1V8T0S4</accession>
<feature type="compositionally biased region" description="Polar residues" evidence="1">
    <location>
        <begin position="439"/>
        <end position="448"/>
    </location>
</feature>
<dbReference type="InParanoid" id="A0A1V8T0S4"/>
<feature type="region of interest" description="Disordered" evidence="1">
    <location>
        <begin position="305"/>
        <end position="337"/>
    </location>
</feature>
<evidence type="ECO:0000259" key="2">
    <source>
        <dbReference type="Pfam" id="PF00561"/>
    </source>
</evidence>
<feature type="region of interest" description="Disordered" evidence="1">
    <location>
        <begin position="426"/>
        <end position="451"/>
    </location>
</feature>
<dbReference type="Proteomes" id="UP000192596">
    <property type="component" value="Unassembled WGS sequence"/>
</dbReference>
<dbReference type="PANTHER" id="PTHR43433:SF10">
    <property type="entry name" value="AB HYDROLASE-1 DOMAIN-CONTAINING PROTEIN"/>
    <property type="match status" value="1"/>
</dbReference>
<dbReference type="Pfam" id="PF00561">
    <property type="entry name" value="Abhydrolase_1"/>
    <property type="match status" value="1"/>
</dbReference>
<protein>
    <recommendedName>
        <fullName evidence="2">AB hydrolase-1 domain-containing protein</fullName>
    </recommendedName>
</protein>
<feature type="region of interest" description="Disordered" evidence="1">
    <location>
        <begin position="788"/>
        <end position="825"/>
    </location>
</feature>
<dbReference type="Gene3D" id="3.40.50.1820">
    <property type="entry name" value="alpha/beta hydrolase"/>
    <property type="match status" value="1"/>
</dbReference>
<dbReference type="OrthoDB" id="435520at2759"/>
<feature type="compositionally biased region" description="Polar residues" evidence="1">
    <location>
        <begin position="545"/>
        <end position="555"/>
    </location>
</feature>
<name>A0A1V8T0S4_9PEZI</name>
<evidence type="ECO:0000313" key="3">
    <source>
        <dbReference type="EMBL" id="OQO05007.1"/>
    </source>
</evidence>
<dbReference type="AlphaFoldDB" id="A0A1V8T0S4"/>
<feature type="domain" description="AB hydrolase-1" evidence="2">
    <location>
        <begin position="639"/>
        <end position="742"/>
    </location>
</feature>
<keyword evidence="4" id="KW-1185">Reference proteome</keyword>
<dbReference type="InterPro" id="IPR050471">
    <property type="entry name" value="AB_hydrolase"/>
</dbReference>
<dbReference type="STRING" id="1507870.A0A1V8T0S4"/>
<dbReference type="PANTHER" id="PTHR43433">
    <property type="entry name" value="HYDROLASE, ALPHA/BETA FOLD FAMILY PROTEIN"/>
    <property type="match status" value="1"/>
</dbReference>
<comment type="caution">
    <text evidence="3">The sequence shown here is derived from an EMBL/GenBank/DDBJ whole genome shotgun (WGS) entry which is preliminary data.</text>
</comment>
<feature type="compositionally biased region" description="Low complexity" evidence="1">
    <location>
        <begin position="157"/>
        <end position="169"/>
    </location>
</feature>
<reference evidence="4" key="1">
    <citation type="submission" date="2017-03" db="EMBL/GenBank/DDBJ databases">
        <title>Genomes of endolithic fungi from Antarctica.</title>
        <authorList>
            <person name="Coleine C."/>
            <person name="Masonjones S."/>
            <person name="Stajich J.E."/>
        </authorList>
    </citation>
    <scope>NUCLEOTIDE SEQUENCE [LARGE SCALE GENOMIC DNA]</scope>
    <source>
        <strain evidence="4">CCFEE 5527</strain>
    </source>
</reference>
<dbReference type="InterPro" id="IPR029058">
    <property type="entry name" value="AB_hydrolase_fold"/>
</dbReference>
<evidence type="ECO:0000313" key="4">
    <source>
        <dbReference type="Proteomes" id="UP000192596"/>
    </source>
</evidence>
<proteinExistence type="predicted"/>
<feature type="compositionally biased region" description="Polar residues" evidence="1">
    <location>
        <begin position="137"/>
        <end position="156"/>
    </location>
</feature>
<dbReference type="SUPFAM" id="SSF53474">
    <property type="entry name" value="alpha/beta-Hydrolases"/>
    <property type="match status" value="1"/>
</dbReference>
<dbReference type="EMBL" id="NAJO01000020">
    <property type="protein sequence ID" value="OQO05007.1"/>
    <property type="molecule type" value="Genomic_DNA"/>
</dbReference>
<gene>
    <name evidence="3" type="ORF">B0A48_08026</name>
</gene>
<feature type="region of interest" description="Disordered" evidence="1">
    <location>
        <begin position="526"/>
        <end position="598"/>
    </location>
</feature>
<sequence>MQHSGNSVPLHLQEQRWHGSERSPKPSRPQKRQKDPNRVKSRPADPAVIGAILDSFEALHAPMRAVEQADYDRLSPESSVRGRSRDRANTDESLATGPSIPFVFASAPSLGTPKRGRSAARGDENEDDAALPPIIPTTRSPSVLSLQSQANGSLRPTSIASRRSSTISTEQNSLGATRKLSAESWIKHSIQHSVGTAQAMRNLGRIDSQESLRNVTGASIMGWDDIRLGSVPGLAREMDRLYLEEDDDGSDTSTGQSAPVSPNVRELKPETPVRVKKDIPRRPVLAVHVPPKASLIADSVPLRTSSLRQPSSVPPKVKKLPTPMKRSDTDHSVGSNKVAEISDTSWADLGEDDSTVKRIMELRKKRETRLLESDADLMAENLDFMPTSVPVSLTSRLEAEILTPGYRTRPGPDRSRTEPAPKARAMLGISPDTNRPLLTPTQSRNVSASPELIRTSPPKRAMSAVDRPGSAASATSPIALEYSYLHAVGAMQRNEQDNISPLQHARTSIDTNGKPSMSLQRRSLIVKRSASQSEGSPYTRPISRGRTSTSQNRWTTVLHPDVPLDFAKKRDRRKSMTDAARNGRAGPDASESQHRRDSVEDAVMDYLGAPRFNQQLVHSPSGRIISFSEVGDPEGSAVFICVGMGLTRYVTAFYDELATTLRLRLITLERPGVGGSSPHLPGDRSGPLNWSDDLLTVCEHLHIEHFSLLAHSAGAVYALATALTLPDMIQGKVHLLAPWIPPSQLAILSSSKDTTTSSGALPRSQRFLRVLPTPLLRAVNSSFMNAASLQPADKRKSAETSSYASPARSKRNSISVSSADRPGPLSRRESLMLLDNFNATSNPMSSFLLKPSDPLEPPTRRSSSIMLTATATPTDPEFSFASTGLNAAEHAERERQAEFTSRLTQRTWEFAIRDSNPATDLLVCLERNREVGFRYTDVSAAVIITHGAEDKRVPVGNVRRLGEEMNKSRLAGAVARAVAGNGDRWIDDGGCEVRVLNGEGHGLMASPIIMGDVLTEIAGYWRETNNSVMEW</sequence>